<gene>
    <name evidence="2" type="ORF">AFUS01_LOCUS1856</name>
</gene>
<keyword evidence="1" id="KW-0472">Membrane</keyword>
<evidence type="ECO:0000313" key="2">
    <source>
        <dbReference type="EMBL" id="CAG7667595.1"/>
    </source>
</evidence>
<keyword evidence="3" id="KW-1185">Reference proteome</keyword>
<dbReference type="EMBL" id="CAJVCH010010592">
    <property type="protein sequence ID" value="CAG7667595.1"/>
    <property type="molecule type" value="Genomic_DNA"/>
</dbReference>
<keyword evidence="1" id="KW-1133">Transmembrane helix</keyword>
<evidence type="ECO:0000256" key="1">
    <source>
        <dbReference type="SAM" id="Phobius"/>
    </source>
</evidence>
<reference evidence="2" key="1">
    <citation type="submission" date="2021-06" db="EMBL/GenBank/DDBJ databases">
        <authorList>
            <person name="Hodson N. C."/>
            <person name="Mongue J. A."/>
            <person name="Jaron S. K."/>
        </authorList>
    </citation>
    <scope>NUCLEOTIDE SEQUENCE</scope>
</reference>
<feature type="transmembrane region" description="Helical" evidence="1">
    <location>
        <begin position="9"/>
        <end position="27"/>
    </location>
</feature>
<dbReference type="Proteomes" id="UP000708208">
    <property type="component" value="Unassembled WGS sequence"/>
</dbReference>
<name>A0A8J2JDX3_9HEXA</name>
<organism evidence="2 3">
    <name type="scientific">Allacma fusca</name>
    <dbReference type="NCBI Taxonomy" id="39272"/>
    <lineage>
        <taxon>Eukaryota</taxon>
        <taxon>Metazoa</taxon>
        <taxon>Ecdysozoa</taxon>
        <taxon>Arthropoda</taxon>
        <taxon>Hexapoda</taxon>
        <taxon>Collembola</taxon>
        <taxon>Symphypleona</taxon>
        <taxon>Sminthuridae</taxon>
        <taxon>Allacma</taxon>
    </lineage>
</organism>
<evidence type="ECO:0000313" key="3">
    <source>
        <dbReference type="Proteomes" id="UP000708208"/>
    </source>
</evidence>
<sequence>MPRDSKRKVPLEVVIWVPFVLLSIQLLTMMSNPVFYIWRNHHVATGLWRMAISCAIFIFGCCSSDEKIIDLESQSRQPPYWTSD</sequence>
<dbReference type="AlphaFoldDB" id="A0A8J2JDX3"/>
<protein>
    <submittedName>
        <fullName evidence="2">Uncharacterized protein</fullName>
    </submittedName>
</protein>
<keyword evidence="1" id="KW-0812">Transmembrane</keyword>
<proteinExistence type="predicted"/>
<accession>A0A8J2JDX3</accession>
<comment type="caution">
    <text evidence="2">The sequence shown here is derived from an EMBL/GenBank/DDBJ whole genome shotgun (WGS) entry which is preliminary data.</text>
</comment>
<feature type="transmembrane region" description="Helical" evidence="1">
    <location>
        <begin position="47"/>
        <end position="64"/>
    </location>
</feature>